<accession>A0AAU7E013</accession>
<evidence type="ECO:0008006" key="2">
    <source>
        <dbReference type="Google" id="ProtNLM"/>
    </source>
</evidence>
<dbReference type="EMBL" id="CP146203">
    <property type="protein sequence ID" value="XBH22396.1"/>
    <property type="molecule type" value="Genomic_DNA"/>
</dbReference>
<evidence type="ECO:0000313" key="1">
    <source>
        <dbReference type="EMBL" id="XBH22396.1"/>
    </source>
</evidence>
<organism evidence="1">
    <name type="scientific">Jonesiaceae bacterium BS-20</name>
    <dbReference type="NCBI Taxonomy" id="3120821"/>
    <lineage>
        <taxon>Bacteria</taxon>
        <taxon>Bacillati</taxon>
        <taxon>Actinomycetota</taxon>
        <taxon>Actinomycetes</taxon>
        <taxon>Micrococcales</taxon>
        <taxon>Jonesiaceae</taxon>
    </lineage>
</organism>
<dbReference type="Gene3D" id="3.90.930.1">
    <property type="match status" value="1"/>
</dbReference>
<proteinExistence type="predicted"/>
<name>A0AAU7E013_9MICO</name>
<dbReference type="AlphaFoldDB" id="A0AAU7E013"/>
<sequence length="344" mass="38074">MPTPEFTVDPETLAEVATDPDAAAQYADQLLAQYRALGADIGEQQVLAPQLITWLRLSGQLSRAEEVARGGCARVGLPNLVENLTEHNELTALTLTQISPALRLATALQWNSEPGQEKYDCAQDLFDLCVQSAQDLAFGTPPVATGAVLLLAKALELRSKQRLGAQDIFGALRDANLSLSYRLDFHAPDDQIESTWFIVNALIGQLENRIEQRDKSIGASVETETFAAGDRSGFGAVSNAKRVGPWLFWLKTGRLKAFGEYQDDQLHGPWYWFREQGGLLQEGSFKANQQSGLWTRYYSNGNRLDQGTFDDGQKTGQWTYFNQDGSVKKTTVHKTKDPKSKSRS</sequence>
<dbReference type="SUPFAM" id="SSF82185">
    <property type="entry name" value="Histone H3 K4-specific methyltransferase SET7/9 N-terminal domain"/>
    <property type="match status" value="1"/>
</dbReference>
<reference evidence="1" key="1">
    <citation type="submission" date="2024-02" db="EMBL/GenBank/DDBJ databases">
        <title>Tomenella chthoni gen. nov. sp. nov., a member of the family Jonesiaceae isolated from bat guano.</title>
        <authorList>
            <person name="Miller S.L."/>
            <person name="King J."/>
            <person name="Sankaranarayanan K."/>
            <person name="Lawson P.A."/>
        </authorList>
    </citation>
    <scope>NUCLEOTIDE SEQUENCE</scope>
    <source>
        <strain evidence="1">BS-20</strain>
    </source>
</reference>
<protein>
    <recommendedName>
        <fullName evidence="2">MORN repeat protein</fullName>
    </recommendedName>
</protein>
<gene>
    <name evidence="1" type="ORF">V5R04_04015</name>
</gene>